<accession>A0A1H2ZJ79</accession>
<sequence length="142" mass="16137">MSLGYGGIAKKVNEDNTYVLYAYGAFNWNLPECTNDDYTLDGSILIPKKCFVGPEIHQKIKKMPSGRKKLVTKPVYISCIDIVCNAVEKGLIEIDNSRFAWKFYSDSANTKTFDFIALRLLDNAFREYQETGKIPEKVYSLA</sequence>
<dbReference type="Proteomes" id="UP000182379">
    <property type="component" value="Unassembled WGS sequence"/>
</dbReference>
<gene>
    <name evidence="1" type="ORF">SAMN05216495_11528</name>
</gene>
<reference evidence="1 2" key="1">
    <citation type="submission" date="2016-10" db="EMBL/GenBank/DDBJ databases">
        <authorList>
            <person name="Varghese N."/>
            <person name="Submissions S."/>
        </authorList>
    </citation>
    <scope>NUCLEOTIDE SEQUENCE [LARGE SCALE GENOMIC DNA]</scope>
    <source>
        <strain evidence="1 2">WCC6</strain>
    </source>
</reference>
<protein>
    <submittedName>
        <fullName evidence="1">Uncharacterized protein</fullName>
    </submittedName>
</protein>
<organism evidence="1 2">
    <name type="scientific">Acidaminococcus fermentans</name>
    <dbReference type="NCBI Taxonomy" id="905"/>
    <lineage>
        <taxon>Bacteria</taxon>
        <taxon>Bacillati</taxon>
        <taxon>Bacillota</taxon>
        <taxon>Negativicutes</taxon>
        <taxon>Acidaminococcales</taxon>
        <taxon>Acidaminococcaceae</taxon>
        <taxon>Acidaminococcus</taxon>
    </lineage>
</organism>
<evidence type="ECO:0000313" key="1">
    <source>
        <dbReference type="EMBL" id="SDX17513.1"/>
    </source>
</evidence>
<dbReference type="EMBL" id="FNOP01000015">
    <property type="protein sequence ID" value="SDX17513.1"/>
    <property type="molecule type" value="Genomic_DNA"/>
</dbReference>
<name>A0A1H2ZJ79_ACIFE</name>
<comment type="caution">
    <text evidence="1">The sequence shown here is derived from an EMBL/GenBank/DDBJ whole genome shotgun (WGS) entry which is preliminary data.</text>
</comment>
<evidence type="ECO:0000313" key="2">
    <source>
        <dbReference type="Proteomes" id="UP000182379"/>
    </source>
</evidence>
<dbReference type="AlphaFoldDB" id="A0A1H2ZJ79"/>
<proteinExistence type="predicted"/>
<dbReference type="RefSeq" id="WP_074707500.1">
    <property type="nucleotide sequence ID" value="NZ_FNOP01000015.1"/>
</dbReference>